<reference evidence="8 9" key="1">
    <citation type="journal article" date="2016" name="Nat. Commun.">
        <title>Thousands of microbial genomes shed light on interconnected biogeochemical processes in an aquifer system.</title>
        <authorList>
            <person name="Anantharaman K."/>
            <person name="Brown C.T."/>
            <person name="Hug L.A."/>
            <person name="Sharon I."/>
            <person name="Castelle C.J."/>
            <person name="Probst A.J."/>
            <person name="Thomas B.C."/>
            <person name="Singh A."/>
            <person name="Wilkins M.J."/>
            <person name="Karaoz U."/>
            <person name="Brodie E.L."/>
            <person name="Williams K.H."/>
            <person name="Hubbard S.S."/>
            <person name="Banfield J.F."/>
        </authorList>
    </citation>
    <scope>NUCLEOTIDE SEQUENCE [LARGE SCALE GENOMIC DNA]</scope>
</reference>
<evidence type="ECO:0000313" key="9">
    <source>
        <dbReference type="Proteomes" id="UP000177346"/>
    </source>
</evidence>
<evidence type="ECO:0000256" key="4">
    <source>
        <dbReference type="ARBA" id="ARBA00022801"/>
    </source>
</evidence>
<name>A0A1F5XIK5_9BACT</name>
<organism evidence="8 9">
    <name type="scientific">Candidatus Giovannonibacteria bacterium RIFCSPLOWO2_01_FULL_46_32</name>
    <dbReference type="NCBI Taxonomy" id="1798353"/>
    <lineage>
        <taxon>Bacteria</taxon>
        <taxon>Candidatus Giovannoniibacteriota</taxon>
    </lineage>
</organism>
<keyword evidence="6" id="KW-0051">Antiviral defense</keyword>
<accession>A0A1F5XIK5</accession>
<dbReference type="InterPro" id="IPR048846">
    <property type="entry name" value="PaaX-like_central"/>
</dbReference>
<comment type="caution">
    <text evidence="8">The sequence shown here is derived from an EMBL/GenBank/DDBJ whole genome shotgun (WGS) entry which is preliminary data.</text>
</comment>
<dbReference type="InterPro" id="IPR021127">
    <property type="entry name" value="CRISPR_associated_Cas2"/>
</dbReference>
<dbReference type="AlphaFoldDB" id="A0A1F5XIK5"/>
<evidence type="ECO:0000256" key="6">
    <source>
        <dbReference type="ARBA" id="ARBA00023118"/>
    </source>
</evidence>
<feature type="domain" description="Transcriptional repressor PaaX-like central Cas2-like" evidence="7">
    <location>
        <begin position="87"/>
        <end position="162"/>
    </location>
</feature>
<evidence type="ECO:0000256" key="1">
    <source>
        <dbReference type="ARBA" id="ARBA00022722"/>
    </source>
</evidence>
<evidence type="ECO:0000256" key="5">
    <source>
        <dbReference type="ARBA" id="ARBA00022842"/>
    </source>
</evidence>
<dbReference type="SUPFAM" id="SSF143430">
    <property type="entry name" value="TTP0101/SSO1404-like"/>
    <property type="match status" value="1"/>
</dbReference>
<evidence type="ECO:0000259" key="7">
    <source>
        <dbReference type="Pfam" id="PF20803"/>
    </source>
</evidence>
<dbReference type="EMBL" id="MFIF01000006">
    <property type="protein sequence ID" value="OGF87311.1"/>
    <property type="molecule type" value="Genomic_DNA"/>
</dbReference>
<dbReference type="Proteomes" id="UP000177346">
    <property type="component" value="Unassembled WGS sequence"/>
</dbReference>
<keyword evidence="4" id="KW-0378">Hydrolase</keyword>
<dbReference type="GO" id="GO:0043571">
    <property type="term" value="P:maintenance of CRISPR repeat elements"/>
    <property type="evidence" value="ECO:0007669"/>
    <property type="project" value="InterPro"/>
</dbReference>
<dbReference type="Gene3D" id="3.30.70.2650">
    <property type="match status" value="1"/>
</dbReference>
<keyword evidence="3 8" id="KW-0255">Endonuclease</keyword>
<dbReference type="NCBIfam" id="TIGR01573">
    <property type="entry name" value="cas2"/>
    <property type="match status" value="1"/>
</dbReference>
<gene>
    <name evidence="8" type="ORF">A3B19_03755</name>
</gene>
<keyword evidence="5" id="KW-0460">Magnesium</keyword>
<evidence type="ECO:0000256" key="2">
    <source>
        <dbReference type="ARBA" id="ARBA00022723"/>
    </source>
</evidence>
<dbReference type="GO" id="GO:0004521">
    <property type="term" value="F:RNA endonuclease activity"/>
    <property type="evidence" value="ECO:0007669"/>
    <property type="project" value="InterPro"/>
</dbReference>
<protein>
    <submittedName>
        <fullName evidence="8">CRISPR-associated endonuclease Cas2</fullName>
    </submittedName>
</protein>
<sequence length="174" mass="20499">MLLLAAGLTLGFSPSPRVHARIWKSLPKAWKEIGRTTLRRIIKEFKYKRLVDLKEEKDGTVTVVLTKLGELHALRYNPENIKIAVPARWDKKWRIVIFDIPEKKKKARNALRWELKKLGFFELQKSVWVFPYECGDAIDFLMEFFEIRSHVRLLEVSDMSHDADLRLHFKLGVN</sequence>
<dbReference type="Pfam" id="PF20803">
    <property type="entry name" value="PaaX_M"/>
    <property type="match status" value="1"/>
</dbReference>
<keyword evidence="2" id="KW-0479">Metal-binding</keyword>
<proteinExistence type="predicted"/>
<evidence type="ECO:0000256" key="3">
    <source>
        <dbReference type="ARBA" id="ARBA00022759"/>
    </source>
</evidence>
<evidence type="ECO:0000313" key="8">
    <source>
        <dbReference type="EMBL" id="OGF87311.1"/>
    </source>
</evidence>
<keyword evidence="1" id="KW-0540">Nuclease</keyword>